<protein>
    <recommendedName>
        <fullName evidence="12">Riboflavin biosynthesis protein RibD</fullName>
    </recommendedName>
    <domain>
        <recommendedName>
            <fullName evidence="12">Diaminohydroxyphosphoribosylaminopyrimidine deaminase</fullName>
            <shortName evidence="12">DRAP deaminase</shortName>
            <ecNumber evidence="12">3.5.4.26</ecNumber>
        </recommendedName>
        <alternativeName>
            <fullName evidence="12">Riboflavin-specific deaminase</fullName>
        </alternativeName>
    </domain>
    <domain>
        <recommendedName>
            <fullName evidence="12">5-amino-6-(5-phosphoribosylamino)uracil reductase</fullName>
            <ecNumber evidence="12">1.1.1.193</ecNumber>
        </recommendedName>
        <alternativeName>
            <fullName evidence="12">HTP reductase</fullName>
        </alternativeName>
    </domain>
</protein>
<dbReference type="EMBL" id="CP002745">
    <property type="protein sequence ID" value="AEK63220.1"/>
    <property type="molecule type" value="Genomic_DNA"/>
</dbReference>
<dbReference type="InterPro" id="IPR004794">
    <property type="entry name" value="Eubact_RibD"/>
</dbReference>
<feature type="binding site" evidence="14">
    <location>
        <position position="315"/>
    </location>
    <ligand>
        <name>substrate</name>
    </ligand>
</feature>
<dbReference type="InterPro" id="IPR016192">
    <property type="entry name" value="APOBEC/CMP_deaminase_Zn-bd"/>
</dbReference>
<reference evidence="17 18" key="5">
    <citation type="journal article" date="2011" name="ISME J.">
        <title>Dual transcriptional profiling of a bacterial/fungal confrontation: Collimonas fungivorans versus Aspergillus niger.</title>
        <authorList>
            <person name="Mela F."/>
            <person name="Fritsche K."/>
            <person name="de Boer W."/>
            <person name="van Veen J.A."/>
            <person name="de Graaff L.H."/>
            <person name="van den Berg M."/>
            <person name="Leveau J.H."/>
        </authorList>
    </citation>
    <scope>NUCLEOTIDE SEQUENCE [LARGE SCALE GENOMIC DNA]</scope>
    <source>
        <strain evidence="17 18">Ter331</strain>
    </source>
</reference>
<dbReference type="Gene3D" id="3.40.430.10">
    <property type="entry name" value="Dihydrofolate Reductase, subunit A"/>
    <property type="match status" value="1"/>
</dbReference>
<evidence type="ECO:0000256" key="15">
    <source>
        <dbReference type="PIRSR" id="PIRSR006769-3"/>
    </source>
</evidence>
<comment type="pathway">
    <text evidence="2 12">Cofactor biosynthesis; riboflavin biosynthesis; 5-amino-6-(D-ribitylamino)uracil from GTP: step 2/4.</text>
</comment>
<dbReference type="eggNOG" id="COG0117">
    <property type="taxonomic scope" value="Bacteria"/>
</dbReference>
<dbReference type="GO" id="GO:0008270">
    <property type="term" value="F:zinc ion binding"/>
    <property type="evidence" value="ECO:0007669"/>
    <property type="project" value="InterPro"/>
</dbReference>
<evidence type="ECO:0000256" key="12">
    <source>
        <dbReference type="PIRNR" id="PIRNR006769"/>
    </source>
</evidence>
<dbReference type="GO" id="GO:0008703">
    <property type="term" value="F:5-amino-6-(5-phosphoribosylamino)uracil reductase activity"/>
    <property type="evidence" value="ECO:0007669"/>
    <property type="project" value="UniProtKB-EC"/>
</dbReference>
<evidence type="ECO:0000256" key="5">
    <source>
        <dbReference type="ARBA" id="ARBA00007417"/>
    </source>
</evidence>
<comment type="similarity">
    <text evidence="4 12">In the N-terminal section; belongs to the cytidine and deoxycytidylate deaminase family.</text>
</comment>
<accession>G0AD36</accession>
<keyword evidence="8 12" id="KW-0862">Zinc</keyword>
<comment type="function">
    <text evidence="1 12">Converts 2,5-diamino-6-(ribosylamino)-4(3h)-pyrimidinone 5'-phosphate into 5-amino-6-(ribosylamino)-2,4(1h,3h)-pyrimidinedione 5'-phosphate.</text>
</comment>
<keyword evidence="12" id="KW-0378">Hydrolase</keyword>
<evidence type="ECO:0000256" key="7">
    <source>
        <dbReference type="ARBA" id="ARBA00022723"/>
    </source>
</evidence>
<feature type="active site" description="Proton donor" evidence="13">
    <location>
        <position position="73"/>
    </location>
</feature>
<feature type="domain" description="CMP/dCMP-type deaminase" evidence="16">
    <location>
        <begin position="22"/>
        <end position="147"/>
    </location>
</feature>
<dbReference type="eggNOG" id="COG1985">
    <property type="taxonomic scope" value="Bacteria"/>
</dbReference>
<keyword evidence="9 12" id="KW-0521">NADP</keyword>
<dbReference type="HOGENOM" id="CLU_036590_1_2_4"/>
<feature type="binding site" evidence="14">
    <location>
        <begin position="317"/>
        <end position="323"/>
    </location>
    <ligand>
        <name>NADP(+)</name>
        <dbReference type="ChEBI" id="CHEBI:58349"/>
    </ligand>
</feature>
<dbReference type="KEGG" id="cfu:CFU_3396"/>
<dbReference type="GO" id="GO:0008835">
    <property type="term" value="F:diaminohydroxyphosphoribosylaminopyrimidine deaminase activity"/>
    <property type="evidence" value="ECO:0007669"/>
    <property type="project" value="UniProtKB-EC"/>
</dbReference>
<feature type="binding site" evidence="15">
    <location>
        <position position="108"/>
    </location>
    <ligand>
        <name>Zn(2+)</name>
        <dbReference type="ChEBI" id="CHEBI:29105"/>
        <note>catalytic</note>
    </ligand>
</feature>
<evidence type="ECO:0000256" key="10">
    <source>
        <dbReference type="ARBA" id="ARBA00023002"/>
    </source>
</evidence>
<name>G0AD36_COLFT</name>
<dbReference type="PROSITE" id="PS00903">
    <property type="entry name" value="CYT_DCMP_DEAMINASES_1"/>
    <property type="match status" value="1"/>
</dbReference>
<keyword evidence="18" id="KW-1185">Reference proteome</keyword>
<feature type="binding site" evidence="14">
    <location>
        <position position="231"/>
    </location>
    <ligand>
        <name>substrate</name>
    </ligand>
</feature>
<gene>
    <name evidence="17" type="primary">ribD</name>
    <name evidence="17" type="ordered locus">CFU_3396</name>
</gene>
<comment type="similarity">
    <text evidence="5 12">In the C-terminal section; belongs to the HTP reductase family.</text>
</comment>
<dbReference type="Pfam" id="PF01872">
    <property type="entry name" value="RibD_C"/>
    <property type="match status" value="1"/>
</dbReference>
<comment type="cofactor">
    <cofactor evidence="12 15">
        <name>Zn(2+)</name>
        <dbReference type="ChEBI" id="CHEBI:29105"/>
    </cofactor>
    <text evidence="12 15">Binds 1 zinc ion.</text>
</comment>
<evidence type="ECO:0000256" key="2">
    <source>
        <dbReference type="ARBA" id="ARBA00004882"/>
    </source>
</evidence>
<reference evidence="18" key="6">
    <citation type="submission" date="2011-05" db="EMBL/GenBank/DDBJ databases">
        <title>Complete sequence of Collimonas fungivorans Ter331.</title>
        <authorList>
            <person name="Leveau J.H."/>
        </authorList>
    </citation>
    <scope>NUCLEOTIDE SEQUENCE [LARGE SCALE GENOMIC DNA]</scope>
    <source>
        <strain evidence="18">Ter331</strain>
    </source>
</reference>
<evidence type="ECO:0000259" key="16">
    <source>
        <dbReference type="PROSITE" id="PS51747"/>
    </source>
</evidence>
<dbReference type="GO" id="GO:0050661">
    <property type="term" value="F:NADP binding"/>
    <property type="evidence" value="ECO:0007669"/>
    <property type="project" value="InterPro"/>
</dbReference>
<reference evidence="17 18" key="4">
    <citation type="journal article" date="2010" name="Environ. Microbiol.">
        <title>The bacterial genus Collimonas: mycophagy, weathering and other adaptive solutions to life in oligotrophic soil environments.</title>
        <authorList>
            <person name="Leveau J.H."/>
            <person name="Uroz S."/>
            <person name="de Boer W."/>
        </authorList>
    </citation>
    <scope>NUCLEOTIDE SEQUENCE [LARGE SCALE GENOMIC DNA]</scope>
    <source>
        <strain evidence="17 18">Ter331</strain>
    </source>
</reference>
<dbReference type="EC" id="3.5.4.26" evidence="12"/>
<dbReference type="InterPro" id="IPR011549">
    <property type="entry name" value="RibD_C"/>
</dbReference>
<keyword evidence="6 12" id="KW-0686">Riboflavin biosynthesis</keyword>
<feature type="binding site" evidence="15">
    <location>
        <position position="71"/>
    </location>
    <ligand>
        <name>Zn(2+)</name>
        <dbReference type="ChEBI" id="CHEBI:29105"/>
        <note>catalytic</note>
    </ligand>
</feature>
<sequence length="382" mass="40624">MYNHCISPFSRLLHDFQAFPMTAVEQLMSQALQLAENGLLSSAPNPAVGCVIVKDGQVIGSGFTQPPGGNHAEIQALQDAAAKGHDVRGATVYVTLEPCSHFGRTPPCADALVLAGVAKVVAAIGDPNPLVAGQGMARLQAAGIAVESGVLAAQARELNIGFFTRMQTGKPWVRLKVAASLDGKTALHNGQSQWITSQAARDDGHMWRARAGAILTGIGTVKEDNPQLTVRTVPPILRQPLRVIVDSKLSISPDAKILAGGGNLIFSATADANKQALLEQQGAEVVVLSNADGKVDLPQVILELGKRQVNELHVEAGSKLNASLIREHCVDELLVYLAPSILGDGRGMFSLPALENLDHKLSLKFHEIKQVGEDLRILARFR</sequence>
<dbReference type="InterPro" id="IPR016193">
    <property type="entry name" value="Cytidine_deaminase-like"/>
</dbReference>
<dbReference type="InterPro" id="IPR002734">
    <property type="entry name" value="RibDG_C"/>
</dbReference>
<evidence type="ECO:0000256" key="8">
    <source>
        <dbReference type="ARBA" id="ARBA00022833"/>
    </source>
</evidence>
<dbReference type="PANTHER" id="PTHR38011">
    <property type="entry name" value="DIHYDROFOLATE REDUCTASE FAMILY PROTEIN (AFU_ORTHOLOGUE AFUA_8G06820)"/>
    <property type="match status" value="1"/>
</dbReference>
<organism evidence="17 18">
    <name type="scientific">Collimonas fungivorans (strain Ter331)</name>
    <dbReference type="NCBI Taxonomy" id="1005048"/>
    <lineage>
        <taxon>Bacteria</taxon>
        <taxon>Pseudomonadati</taxon>
        <taxon>Pseudomonadota</taxon>
        <taxon>Betaproteobacteria</taxon>
        <taxon>Burkholderiales</taxon>
        <taxon>Oxalobacteraceae</taxon>
        <taxon>Collimonas</taxon>
    </lineage>
</organism>
<dbReference type="Gene3D" id="3.40.140.10">
    <property type="entry name" value="Cytidine Deaminase, domain 2"/>
    <property type="match status" value="1"/>
</dbReference>
<dbReference type="PIRSF" id="PIRSF006769">
    <property type="entry name" value="RibD"/>
    <property type="match status" value="1"/>
</dbReference>
<dbReference type="STRING" id="1005048.CFU_3396"/>
<evidence type="ECO:0000256" key="9">
    <source>
        <dbReference type="ARBA" id="ARBA00022857"/>
    </source>
</evidence>
<evidence type="ECO:0000313" key="18">
    <source>
        <dbReference type="Proteomes" id="UP000008392"/>
    </source>
</evidence>
<reference evidence="17 18" key="2">
    <citation type="journal article" date="2006" name="J. Microbiol. Methods">
        <title>Genomic flank-sequencing of plasposon insertion sites for rapid identification of functional genes.</title>
        <authorList>
            <person name="Leveau J.H."/>
            <person name="Gerards S."/>
            <person name="Fritsche K."/>
            <person name="Zondag G."/>
            <person name="van Veen J.A."/>
        </authorList>
    </citation>
    <scope>NUCLEOTIDE SEQUENCE [LARGE SCALE GENOMIC DNA]</scope>
    <source>
        <strain evidence="17 18">Ter331</strain>
    </source>
</reference>
<feature type="binding site" evidence="14">
    <location>
        <position position="224"/>
    </location>
    <ligand>
        <name>NADP(+)</name>
        <dbReference type="ChEBI" id="CHEBI:58349"/>
    </ligand>
</feature>
<evidence type="ECO:0000313" key="17">
    <source>
        <dbReference type="EMBL" id="AEK63220.1"/>
    </source>
</evidence>
<dbReference type="UniPathway" id="UPA00275">
    <property type="reaction ID" value="UER00401"/>
</dbReference>
<keyword evidence="10 12" id="KW-0560">Oxidoreductase</keyword>
<dbReference type="Proteomes" id="UP000008392">
    <property type="component" value="Chromosome"/>
</dbReference>
<evidence type="ECO:0000256" key="4">
    <source>
        <dbReference type="ARBA" id="ARBA00005259"/>
    </source>
</evidence>
<feature type="binding site" evidence="14">
    <location>
        <position position="228"/>
    </location>
    <ligand>
        <name>substrate</name>
    </ligand>
</feature>
<evidence type="ECO:0000256" key="11">
    <source>
        <dbReference type="ARBA" id="ARBA00023268"/>
    </source>
</evidence>
<feature type="binding site" evidence="14">
    <location>
        <position position="247"/>
    </location>
    <ligand>
        <name>NADP(+)</name>
        <dbReference type="ChEBI" id="CHEBI:58349"/>
    </ligand>
</feature>
<dbReference type="InterPro" id="IPR002125">
    <property type="entry name" value="CMP_dCMP_dom"/>
</dbReference>
<reference evidence="17 18" key="1">
    <citation type="journal article" date="2004" name="Environ. Microbiol.">
        <title>Phylogeny-function analysis of (meta)genomic libraries: screening for expression of ribosomal RNA genes by large-insert library fluorescent in situ hybridization (LIL-FISH).</title>
        <authorList>
            <person name="Leveau J.H."/>
            <person name="Gerards S."/>
            <person name="de Boer W."/>
            <person name="van Veen J.A."/>
        </authorList>
    </citation>
    <scope>NUCLEOTIDE SEQUENCE [LARGE SCALE GENOMIC DNA]</scope>
    <source>
        <strain evidence="17 18">Ter331</strain>
    </source>
</reference>
<comment type="catalytic activity">
    <reaction evidence="12">
        <text>2,5-diamino-6-hydroxy-4-(5-phosphoribosylamino)-pyrimidine + H2O + H(+) = 5-amino-6-(5-phospho-D-ribosylamino)uracil + NH4(+)</text>
        <dbReference type="Rhea" id="RHEA:21868"/>
        <dbReference type="ChEBI" id="CHEBI:15377"/>
        <dbReference type="ChEBI" id="CHEBI:15378"/>
        <dbReference type="ChEBI" id="CHEBI:28938"/>
        <dbReference type="ChEBI" id="CHEBI:58453"/>
        <dbReference type="ChEBI" id="CHEBI:58614"/>
        <dbReference type="EC" id="3.5.4.26"/>
    </reaction>
</comment>
<dbReference type="PROSITE" id="PS51747">
    <property type="entry name" value="CYT_DCMP_DEAMINASES_2"/>
    <property type="match status" value="1"/>
</dbReference>
<evidence type="ECO:0000256" key="1">
    <source>
        <dbReference type="ARBA" id="ARBA00002151"/>
    </source>
</evidence>
<dbReference type="Pfam" id="PF00383">
    <property type="entry name" value="dCMP_cyt_deam_1"/>
    <property type="match status" value="1"/>
</dbReference>
<keyword evidence="11" id="KW-0511">Multifunctional enzyme</keyword>
<feature type="binding site" evidence="14">
    <location>
        <position position="220"/>
    </location>
    <ligand>
        <name>NADP(+)</name>
        <dbReference type="ChEBI" id="CHEBI:58349"/>
    </ligand>
</feature>
<evidence type="ECO:0000256" key="13">
    <source>
        <dbReference type="PIRSR" id="PIRSR006769-1"/>
    </source>
</evidence>
<dbReference type="CDD" id="cd01284">
    <property type="entry name" value="Riboflavin_deaminase-reductase"/>
    <property type="match status" value="1"/>
</dbReference>
<proteinExistence type="inferred from homology"/>
<feature type="binding site" evidence="15">
    <location>
        <position position="99"/>
    </location>
    <ligand>
        <name>Zn(2+)</name>
        <dbReference type="ChEBI" id="CHEBI:29105"/>
        <note>catalytic</note>
    </ligand>
</feature>
<dbReference type="NCBIfam" id="TIGR00227">
    <property type="entry name" value="ribD_Cterm"/>
    <property type="match status" value="1"/>
</dbReference>
<dbReference type="EC" id="1.1.1.193" evidence="12"/>
<feature type="binding site" evidence="14">
    <location>
        <position position="192"/>
    </location>
    <ligand>
        <name>substrate</name>
    </ligand>
</feature>
<feature type="binding site" evidence="14">
    <location>
        <position position="194"/>
    </location>
    <ligand>
        <name>NADP(+)</name>
        <dbReference type="ChEBI" id="CHEBI:58349"/>
    </ligand>
</feature>
<reference evidence="17 18" key="3">
    <citation type="journal article" date="2008" name="FEMS Microbiol. Ecol.">
        <title>Identification and characterization of genes underlying chitinolysis in Collimonas fungivorans Ter331.</title>
        <authorList>
            <person name="Fritsche K."/>
            <person name="de Boer W."/>
            <person name="Gerards S."/>
            <person name="van den Berg M."/>
            <person name="van Veen J.A."/>
            <person name="Leveau J.H."/>
        </authorList>
    </citation>
    <scope>NUCLEOTIDE SEQUENCE [LARGE SCALE GENOMIC DNA]</scope>
    <source>
        <strain evidence="17 18">Ter331</strain>
    </source>
</reference>
<dbReference type="AlphaFoldDB" id="G0AD36"/>
<evidence type="ECO:0000256" key="3">
    <source>
        <dbReference type="ARBA" id="ARBA00004910"/>
    </source>
</evidence>
<evidence type="ECO:0000256" key="6">
    <source>
        <dbReference type="ARBA" id="ARBA00022619"/>
    </source>
</evidence>
<keyword evidence="7 12" id="KW-0479">Metal-binding</keyword>
<comment type="pathway">
    <text evidence="3 12">Cofactor biosynthesis; riboflavin biosynthesis; 5-amino-6-(D-ribitylamino)uracil from GTP: step 3/4.</text>
</comment>
<evidence type="ECO:0000256" key="14">
    <source>
        <dbReference type="PIRSR" id="PIRSR006769-2"/>
    </source>
</evidence>
<dbReference type="InterPro" id="IPR024072">
    <property type="entry name" value="DHFR-like_dom_sf"/>
</dbReference>
<feature type="binding site" evidence="14">
    <location>
        <position position="208"/>
    </location>
    <ligand>
        <name>substrate</name>
    </ligand>
</feature>
<dbReference type="NCBIfam" id="TIGR00326">
    <property type="entry name" value="eubact_ribD"/>
    <property type="match status" value="1"/>
</dbReference>
<comment type="catalytic activity">
    <reaction evidence="12">
        <text>5-amino-6-(5-phospho-D-ribitylamino)uracil + NADP(+) = 5-amino-6-(5-phospho-D-ribosylamino)uracil + NADPH + H(+)</text>
        <dbReference type="Rhea" id="RHEA:17845"/>
        <dbReference type="ChEBI" id="CHEBI:15378"/>
        <dbReference type="ChEBI" id="CHEBI:57783"/>
        <dbReference type="ChEBI" id="CHEBI:58349"/>
        <dbReference type="ChEBI" id="CHEBI:58421"/>
        <dbReference type="ChEBI" id="CHEBI:58453"/>
        <dbReference type="EC" id="1.1.1.193"/>
    </reaction>
</comment>
<dbReference type="GO" id="GO:0009231">
    <property type="term" value="P:riboflavin biosynthetic process"/>
    <property type="evidence" value="ECO:0007669"/>
    <property type="project" value="UniProtKB-UniPathway"/>
</dbReference>
<feature type="binding site" evidence="14">
    <location>
        <position position="178"/>
    </location>
    <ligand>
        <name>NADP(+)</name>
        <dbReference type="ChEBI" id="CHEBI:58349"/>
    </ligand>
</feature>
<dbReference type="PANTHER" id="PTHR38011:SF7">
    <property type="entry name" value="2,5-DIAMINO-6-RIBOSYLAMINO-4(3H)-PYRIMIDINONE 5'-PHOSPHATE REDUCTASE"/>
    <property type="match status" value="1"/>
</dbReference>
<dbReference type="SUPFAM" id="SSF53927">
    <property type="entry name" value="Cytidine deaminase-like"/>
    <property type="match status" value="1"/>
</dbReference>
<dbReference type="SUPFAM" id="SSF53597">
    <property type="entry name" value="Dihydrofolate reductase-like"/>
    <property type="match status" value="1"/>
</dbReference>
<dbReference type="InterPro" id="IPR050765">
    <property type="entry name" value="Riboflavin_Biosynth_HTPR"/>
</dbReference>